<dbReference type="EMBL" id="JAQQCL010000021">
    <property type="protein sequence ID" value="MFM0719467.1"/>
    <property type="molecule type" value="Genomic_DNA"/>
</dbReference>
<sequence length="152" mass="16937">MTDNIVGTRDGIHNSKGQPRRPAGKGPERRHQLLVYQGNRTSNRSPTLAGEPIHAGHIVSTFNTSLMLRSAVKAGLGIGELPIHLAEHDGLVQIWPEPARGAVYEIWLVTHQDLRHTARITAMTEHIVAAFEDHTTHTKQACTRSDDRMKRF</sequence>
<dbReference type="RefSeq" id="WP_408155506.1">
    <property type="nucleotide sequence ID" value="NZ_JAQQCL010000021.1"/>
</dbReference>
<proteinExistence type="predicted"/>
<keyword evidence="4" id="KW-1185">Reference proteome</keyword>
<evidence type="ECO:0000313" key="3">
    <source>
        <dbReference type="EMBL" id="MFM0719467.1"/>
    </source>
</evidence>
<dbReference type="Gene3D" id="3.40.190.10">
    <property type="entry name" value="Periplasmic binding protein-like II"/>
    <property type="match status" value="2"/>
</dbReference>
<gene>
    <name evidence="3" type="ORF">PQQ73_24365</name>
</gene>
<dbReference type="InterPro" id="IPR005119">
    <property type="entry name" value="LysR_subst-bd"/>
</dbReference>
<organism evidence="3 4">
    <name type="scientific">Paraburkholderia strydomiana</name>
    <dbReference type="NCBI Taxonomy" id="1245417"/>
    <lineage>
        <taxon>Bacteria</taxon>
        <taxon>Pseudomonadati</taxon>
        <taxon>Pseudomonadota</taxon>
        <taxon>Betaproteobacteria</taxon>
        <taxon>Burkholderiales</taxon>
        <taxon>Burkholderiaceae</taxon>
        <taxon>Paraburkholderia</taxon>
    </lineage>
</organism>
<feature type="region of interest" description="Disordered" evidence="1">
    <location>
        <begin position="1"/>
        <end position="29"/>
    </location>
</feature>
<dbReference type="Proteomes" id="UP001629392">
    <property type="component" value="Unassembled WGS sequence"/>
</dbReference>
<feature type="domain" description="LysR substrate-binding" evidence="2">
    <location>
        <begin position="30"/>
        <end position="131"/>
    </location>
</feature>
<dbReference type="SUPFAM" id="SSF53850">
    <property type="entry name" value="Periplasmic binding protein-like II"/>
    <property type="match status" value="1"/>
</dbReference>
<reference evidence="3 4" key="1">
    <citation type="journal article" date="2024" name="Chem. Sci.">
        <title>Discovery of megapolipeptins by genome mining of a Burkholderiales bacteria collection.</title>
        <authorList>
            <person name="Paulo B.S."/>
            <person name="Recchia M.J.J."/>
            <person name="Lee S."/>
            <person name="Fergusson C.H."/>
            <person name="Romanowski S.B."/>
            <person name="Hernandez A."/>
            <person name="Krull N."/>
            <person name="Liu D.Y."/>
            <person name="Cavanagh H."/>
            <person name="Bos A."/>
            <person name="Gray C.A."/>
            <person name="Murphy B.T."/>
            <person name="Linington R.G."/>
            <person name="Eustaquio A.S."/>
        </authorList>
    </citation>
    <scope>NUCLEOTIDE SEQUENCE [LARGE SCALE GENOMIC DNA]</scope>
    <source>
        <strain evidence="3 4">RL17-350-BIC-E</strain>
    </source>
</reference>
<name>A0ABW9EK81_9BURK</name>
<protein>
    <submittedName>
        <fullName evidence="3">LysR substrate-binding domain-containing protein</fullName>
    </submittedName>
</protein>
<evidence type="ECO:0000313" key="4">
    <source>
        <dbReference type="Proteomes" id="UP001629392"/>
    </source>
</evidence>
<evidence type="ECO:0000259" key="2">
    <source>
        <dbReference type="Pfam" id="PF03466"/>
    </source>
</evidence>
<dbReference type="Pfam" id="PF03466">
    <property type="entry name" value="LysR_substrate"/>
    <property type="match status" value="1"/>
</dbReference>
<accession>A0ABW9EK81</accession>
<comment type="caution">
    <text evidence="3">The sequence shown here is derived from an EMBL/GenBank/DDBJ whole genome shotgun (WGS) entry which is preliminary data.</text>
</comment>
<evidence type="ECO:0000256" key="1">
    <source>
        <dbReference type="SAM" id="MobiDB-lite"/>
    </source>
</evidence>